<evidence type="ECO:0000256" key="1">
    <source>
        <dbReference type="SAM" id="MobiDB-lite"/>
    </source>
</evidence>
<feature type="region of interest" description="Disordered" evidence="1">
    <location>
        <begin position="86"/>
        <end position="141"/>
    </location>
</feature>
<dbReference type="OrthoDB" id="10561395at2759"/>
<accession>A0A0C3IJN8</accession>
<evidence type="ECO:0000313" key="2">
    <source>
        <dbReference type="EMBL" id="KIN97197.1"/>
    </source>
</evidence>
<dbReference type="HOGENOM" id="CLU_1627765_0_0_1"/>
<feature type="compositionally biased region" description="Polar residues" evidence="1">
    <location>
        <begin position="124"/>
        <end position="137"/>
    </location>
</feature>
<gene>
    <name evidence="2" type="ORF">M404DRAFT_917258</name>
</gene>
<reference evidence="3" key="2">
    <citation type="submission" date="2015-01" db="EMBL/GenBank/DDBJ databases">
        <title>Evolutionary Origins and Diversification of the Mycorrhizal Mutualists.</title>
        <authorList>
            <consortium name="DOE Joint Genome Institute"/>
            <consortium name="Mycorrhizal Genomics Consortium"/>
            <person name="Kohler A."/>
            <person name="Kuo A."/>
            <person name="Nagy L.G."/>
            <person name="Floudas D."/>
            <person name="Copeland A."/>
            <person name="Barry K.W."/>
            <person name="Cichocki N."/>
            <person name="Veneault-Fourrey C."/>
            <person name="LaButti K."/>
            <person name="Lindquist E.A."/>
            <person name="Lipzen A."/>
            <person name="Lundell T."/>
            <person name="Morin E."/>
            <person name="Murat C."/>
            <person name="Riley R."/>
            <person name="Ohm R."/>
            <person name="Sun H."/>
            <person name="Tunlid A."/>
            <person name="Henrissat B."/>
            <person name="Grigoriev I.V."/>
            <person name="Hibbett D.S."/>
            <person name="Martin F."/>
        </authorList>
    </citation>
    <scope>NUCLEOTIDE SEQUENCE [LARGE SCALE GENOMIC DNA]</scope>
    <source>
        <strain evidence="3">Marx 270</strain>
    </source>
</reference>
<name>A0A0C3IJN8_PISTI</name>
<dbReference type="InParanoid" id="A0A0C3IJN8"/>
<sequence>MRDSHHYGPLFVTGPAFWDFGANPLPPVTQLKPPKAGMISKLSKLWRWRQKSPQCTQEKTRTSQEIIHAARCKERLIVLPWKADRWARQRSQTDRHRATNESEHSSQHRDRQSTVDTSLHRPDTVTSTADSRVGQTSDGEHESGCYVCHFKPLRSSQARCNGS</sequence>
<keyword evidence="3" id="KW-1185">Reference proteome</keyword>
<organism evidence="2 3">
    <name type="scientific">Pisolithus tinctorius Marx 270</name>
    <dbReference type="NCBI Taxonomy" id="870435"/>
    <lineage>
        <taxon>Eukaryota</taxon>
        <taxon>Fungi</taxon>
        <taxon>Dikarya</taxon>
        <taxon>Basidiomycota</taxon>
        <taxon>Agaricomycotina</taxon>
        <taxon>Agaricomycetes</taxon>
        <taxon>Agaricomycetidae</taxon>
        <taxon>Boletales</taxon>
        <taxon>Sclerodermatineae</taxon>
        <taxon>Pisolithaceae</taxon>
        <taxon>Pisolithus</taxon>
    </lineage>
</organism>
<dbReference type="EMBL" id="KN832033">
    <property type="protein sequence ID" value="KIN97197.1"/>
    <property type="molecule type" value="Genomic_DNA"/>
</dbReference>
<protein>
    <submittedName>
        <fullName evidence="2">Uncharacterized protein</fullName>
    </submittedName>
</protein>
<reference evidence="2 3" key="1">
    <citation type="submission" date="2014-04" db="EMBL/GenBank/DDBJ databases">
        <authorList>
            <consortium name="DOE Joint Genome Institute"/>
            <person name="Kuo A."/>
            <person name="Kohler A."/>
            <person name="Costa M.D."/>
            <person name="Nagy L.G."/>
            <person name="Floudas D."/>
            <person name="Copeland A."/>
            <person name="Barry K.W."/>
            <person name="Cichocki N."/>
            <person name="Veneault-Fourrey C."/>
            <person name="LaButti K."/>
            <person name="Lindquist E.A."/>
            <person name="Lipzen A."/>
            <person name="Lundell T."/>
            <person name="Morin E."/>
            <person name="Murat C."/>
            <person name="Sun H."/>
            <person name="Tunlid A."/>
            <person name="Henrissat B."/>
            <person name="Grigoriev I.V."/>
            <person name="Hibbett D.S."/>
            <person name="Martin F."/>
            <person name="Nordberg H.P."/>
            <person name="Cantor M.N."/>
            <person name="Hua S.X."/>
        </authorList>
    </citation>
    <scope>NUCLEOTIDE SEQUENCE [LARGE SCALE GENOMIC DNA]</scope>
    <source>
        <strain evidence="2 3">Marx 270</strain>
    </source>
</reference>
<evidence type="ECO:0000313" key="3">
    <source>
        <dbReference type="Proteomes" id="UP000054217"/>
    </source>
</evidence>
<feature type="compositionally biased region" description="Basic and acidic residues" evidence="1">
    <location>
        <begin position="86"/>
        <end position="123"/>
    </location>
</feature>
<dbReference type="AlphaFoldDB" id="A0A0C3IJN8"/>
<dbReference type="Proteomes" id="UP000054217">
    <property type="component" value="Unassembled WGS sequence"/>
</dbReference>
<proteinExistence type="predicted"/>